<keyword evidence="1" id="KW-0472">Membrane</keyword>
<evidence type="ECO:0000313" key="3">
    <source>
        <dbReference type="EMBL" id="HIV61656.1"/>
    </source>
</evidence>
<evidence type="ECO:0000256" key="1">
    <source>
        <dbReference type="SAM" id="Phobius"/>
    </source>
</evidence>
<sequence length="64" mass="7481">MKKINFIRNLSSILLCFFITAQPYVFAFSQDAKIDNVGPWVWIVYGVIIGSFIWLFIISHKKNK</sequence>
<feature type="transmembrane region" description="Helical" evidence="1">
    <location>
        <begin position="37"/>
        <end position="58"/>
    </location>
</feature>
<gene>
    <name evidence="3" type="ORF">H9746_02245</name>
</gene>
<evidence type="ECO:0000313" key="4">
    <source>
        <dbReference type="Proteomes" id="UP000886808"/>
    </source>
</evidence>
<dbReference type="EMBL" id="DXIE01000016">
    <property type="protein sequence ID" value="HIV61656.1"/>
    <property type="molecule type" value="Genomic_DNA"/>
</dbReference>
<comment type="caution">
    <text evidence="3">The sequence shown here is derived from an EMBL/GenBank/DDBJ whole genome shotgun (WGS) entry which is preliminary data.</text>
</comment>
<reference evidence="3" key="1">
    <citation type="journal article" date="2021" name="PeerJ">
        <title>Extensive microbial diversity within the chicken gut microbiome revealed by metagenomics and culture.</title>
        <authorList>
            <person name="Gilroy R."/>
            <person name="Ravi A."/>
            <person name="Getino M."/>
            <person name="Pursley I."/>
            <person name="Horton D.L."/>
            <person name="Alikhan N.F."/>
            <person name="Baker D."/>
            <person name="Gharbi K."/>
            <person name="Hall N."/>
            <person name="Watson M."/>
            <person name="Adriaenssens E.M."/>
            <person name="Foster-Nyarko E."/>
            <person name="Jarju S."/>
            <person name="Secka A."/>
            <person name="Antonio M."/>
            <person name="Oren A."/>
            <person name="Chaudhuri R.R."/>
            <person name="La Ragione R."/>
            <person name="Hildebrand F."/>
            <person name="Pallen M.J."/>
        </authorList>
    </citation>
    <scope>NUCLEOTIDE SEQUENCE</scope>
    <source>
        <strain evidence="3">CHK193-4272</strain>
    </source>
</reference>
<keyword evidence="2" id="KW-0732">Signal</keyword>
<keyword evidence="1" id="KW-0812">Transmembrane</keyword>
<dbReference type="AlphaFoldDB" id="A0A9D1PGF4"/>
<protein>
    <submittedName>
        <fullName evidence="3">Uncharacterized protein</fullName>
    </submittedName>
</protein>
<organism evidence="3 4">
    <name type="scientific">Candidatus Butyricicoccus avistercoris</name>
    <dbReference type="NCBI Taxonomy" id="2838518"/>
    <lineage>
        <taxon>Bacteria</taxon>
        <taxon>Bacillati</taxon>
        <taxon>Bacillota</taxon>
        <taxon>Clostridia</taxon>
        <taxon>Eubacteriales</taxon>
        <taxon>Butyricicoccaceae</taxon>
        <taxon>Butyricicoccus</taxon>
    </lineage>
</organism>
<evidence type="ECO:0000256" key="2">
    <source>
        <dbReference type="SAM" id="SignalP"/>
    </source>
</evidence>
<reference evidence="3" key="2">
    <citation type="submission" date="2021-04" db="EMBL/GenBank/DDBJ databases">
        <authorList>
            <person name="Gilroy R."/>
        </authorList>
    </citation>
    <scope>NUCLEOTIDE SEQUENCE</scope>
    <source>
        <strain evidence="3">CHK193-4272</strain>
    </source>
</reference>
<name>A0A9D1PGF4_9FIRM</name>
<dbReference type="Proteomes" id="UP000886808">
    <property type="component" value="Unassembled WGS sequence"/>
</dbReference>
<proteinExistence type="predicted"/>
<accession>A0A9D1PGF4</accession>
<feature type="signal peptide" evidence="2">
    <location>
        <begin position="1"/>
        <end position="27"/>
    </location>
</feature>
<feature type="chain" id="PRO_5039183683" evidence="2">
    <location>
        <begin position="28"/>
        <end position="64"/>
    </location>
</feature>
<keyword evidence="1" id="KW-1133">Transmembrane helix</keyword>